<organism evidence="1 2">
    <name type="scientific">Alectoria fallacina</name>
    <dbReference type="NCBI Taxonomy" id="1903189"/>
    <lineage>
        <taxon>Eukaryota</taxon>
        <taxon>Fungi</taxon>
        <taxon>Dikarya</taxon>
        <taxon>Ascomycota</taxon>
        <taxon>Pezizomycotina</taxon>
        <taxon>Lecanoromycetes</taxon>
        <taxon>OSLEUM clade</taxon>
        <taxon>Lecanoromycetidae</taxon>
        <taxon>Lecanorales</taxon>
        <taxon>Lecanorineae</taxon>
        <taxon>Parmeliaceae</taxon>
        <taxon>Alectoria</taxon>
    </lineage>
</organism>
<sequence>MSNRPNTIIRDTEQPDKFRRADSPLFETQDIIKKFEDFVFAENIKLEKLSLCELGLQTALEKFGAETRLQEVYSVPLP</sequence>
<dbReference type="Proteomes" id="UP000664203">
    <property type="component" value="Unassembled WGS sequence"/>
</dbReference>
<gene>
    <name evidence="1" type="ORF">ALECFALPRED_009219</name>
</gene>
<proteinExistence type="predicted"/>
<keyword evidence="2" id="KW-1185">Reference proteome</keyword>
<evidence type="ECO:0000313" key="2">
    <source>
        <dbReference type="Proteomes" id="UP000664203"/>
    </source>
</evidence>
<dbReference type="EMBL" id="CAJPDR010000067">
    <property type="protein sequence ID" value="CAF9914051.1"/>
    <property type="molecule type" value="Genomic_DNA"/>
</dbReference>
<dbReference type="OrthoDB" id="277832at2759"/>
<name>A0A8H3EV38_9LECA</name>
<accession>A0A8H3EV38</accession>
<comment type="caution">
    <text evidence="1">The sequence shown here is derived from an EMBL/GenBank/DDBJ whole genome shotgun (WGS) entry which is preliminary data.</text>
</comment>
<evidence type="ECO:0000313" key="1">
    <source>
        <dbReference type="EMBL" id="CAF9914051.1"/>
    </source>
</evidence>
<protein>
    <submittedName>
        <fullName evidence="1">Uncharacterized protein</fullName>
    </submittedName>
</protein>
<dbReference type="AlphaFoldDB" id="A0A8H3EV38"/>
<reference evidence="1" key="1">
    <citation type="submission" date="2021-03" db="EMBL/GenBank/DDBJ databases">
        <authorList>
            <person name="Tagirdzhanova G."/>
        </authorList>
    </citation>
    <scope>NUCLEOTIDE SEQUENCE</scope>
</reference>